<accession>A0A4U5NG95</accession>
<gene>
    <name evidence="2" type="ORF">L596_015437</name>
</gene>
<evidence type="ECO:0000256" key="1">
    <source>
        <dbReference type="SAM" id="Phobius"/>
    </source>
</evidence>
<feature type="transmembrane region" description="Helical" evidence="1">
    <location>
        <begin position="43"/>
        <end position="66"/>
    </location>
</feature>
<dbReference type="OrthoDB" id="10511894at2759"/>
<dbReference type="PANTHER" id="PTHR23021:SF26">
    <property type="entry name" value="SERPENTINE RECEPTOR, CLASS T"/>
    <property type="match status" value="1"/>
</dbReference>
<reference evidence="2" key="1">
    <citation type="submission" date="2013-11" db="EMBL/GenBank/DDBJ databases">
        <authorList>
            <person name="Sternberg P."/>
            <person name="Dillman A."/>
            <person name="Macchietto M."/>
        </authorList>
    </citation>
    <scope>NUCLEOTIDE SEQUENCE</scope>
    <source>
        <strain evidence="2">ALL</strain>
    </source>
</reference>
<evidence type="ECO:0008006" key="3">
    <source>
        <dbReference type="Google" id="ProtNLM"/>
    </source>
</evidence>
<name>A0A4U5NG95_STECR</name>
<dbReference type="SUPFAM" id="SSF81321">
    <property type="entry name" value="Family A G protein-coupled receptor-like"/>
    <property type="match status" value="1"/>
</dbReference>
<dbReference type="Gene3D" id="1.20.1070.10">
    <property type="entry name" value="Rhodopsin 7-helix transmembrane proteins"/>
    <property type="match status" value="1"/>
</dbReference>
<feature type="transmembrane region" description="Helical" evidence="1">
    <location>
        <begin position="207"/>
        <end position="230"/>
    </location>
</feature>
<evidence type="ECO:0000313" key="2">
    <source>
        <dbReference type="EMBL" id="TKR81591.1"/>
    </source>
</evidence>
<proteinExistence type="predicted"/>
<keyword evidence="1" id="KW-1133">Transmembrane helix</keyword>
<reference evidence="2" key="3">
    <citation type="journal article" date="2019" name="G3 (Bethesda)">
        <title>Hybrid Assembly of the Genome of the Entomopathogenic Nematode Steinernema carpocapsae Identifies the X-Chromosome.</title>
        <authorList>
            <person name="Serra L."/>
            <person name="Macchietto M."/>
            <person name="Macias-Munoz A."/>
            <person name="McGill C.J."/>
            <person name="Rodriguez I.M."/>
            <person name="Rodriguez B."/>
            <person name="Murad R."/>
            <person name="Mortazavi A."/>
        </authorList>
    </citation>
    <scope>NUCLEOTIDE SEQUENCE</scope>
    <source>
        <strain evidence="2">ALL</strain>
    </source>
</reference>
<protein>
    <recommendedName>
        <fullName evidence="3">7TM GPCR serpentine receptor class x (Srx) domain-containing protein</fullName>
    </recommendedName>
</protein>
<feature type="transmembrane region" description="Helical" evidence="1">
    <location>
        <begin position="167"/>
        <end position="186"/>
    </location>
</feature>
<feature type="transmembrane region" description="Helical" evidence="1">
    <location>
        <begin position="6"/>
        <end position="31"/>
    </location>
</feature>
<sequence length="305" mass="34289">MDDISLIAGSAYAFIGFFPVPLYARIIWVFLKHSEFRGHQCYFLMAQIGIFDCLVILGEATFGVTVASDHHLFGLTEYIGIPVAAAAWMAMLGVNLVLSVNRLKVLCELEIPLLFDKMLMWASWLFGFFFLFSYASRLSPLIISEDGLSFFYDMDISYAVVVEHCELYSAIMILGFTFLIYVYVIGHIIKQRTKFSASKTAVRTQEIILLGQSLFVFVICCFLEITWNIGDYILPASPWSGCVVNAVFILHSGWINPGICLIFNTKVRRSVFNQNSQKMFAKSVMLNRSVFVNAATPSTMPKTAG</sequence>
<feature type="transmembrane region" description="Helical" evidence="1">
    <location>
        <begin position="78"/>
        <end position="98"/>
    </location>
</feature>
<dbReference type="AlphaFoldDB" id="A0A4U5NG95"/>
<keyword evidence="1" id="KW-0472">Membrane</keyword>
<dbReference type="PANTHER" id="PTHR23021">
    <property type="entry name" value="SERPENTINE RECEPTOR, CLASS T"/>
    <property type="match status" value="1"/>
</dbReference>
<reference evidence="2" key="2">
    <citation type="journal article" date="2015" name="Genome Biol.">
        <title>Comparative genomics of Steinernema reveals deeply conserved gene regulatory networks.</title>
        <authorList>
            <person name="Dillman A.R."/>
            <person name="Macchietto M."/>
            <person name="Porter C.F."/>
            <person name="Rogers A."/>
            <person name="Williams B."/>
            <person name="Antoshechkin I."/>
            <person name="Lee M.M."/>
            <person name="Goodwin Z."/>
            <person name="Lu X."/>
            <person name="Lewis E.E."/>
            <person name="Goodrich-Blair H."/>
            <person name="Stock S.P."/>
            <person name="Adams B.J."/>
            <person name="Sternberg P.W."/>
            <person name="Mortazavi A."/>
        </authorList>
    </citation>
    <scope>NUCLEOTIDE SEQUENCE [LARGE SCALE GENOMIC DNA]</scope>
    <source>
        <strain evidence="2">ALL</strain>
    </source>
</reference>
<keyword evidence="1" id="KW-0812">Transmembrane</keyword>
<organism evidence="2">
    <name type="scientific">Steinernema carpocapsae</name>
    <name type="common">Entomopathogenic nematode</name>
    <dbReference type="NCBI Taxonomy" id="34508"/>
    <lineage>
        <taxon>Eukaryota</taxon>
        <taxon>Metazoa</taxon>
        <taxon>Ecdysozoa</taxon>
        <taxon>Nematoda</taxon>
        <taxon>Chromadorea</taxon>
        <taxon>Rhabditida</taxon>
        <taxon>Tylenchina</taxon>
        <taxon>Panagrolaimomorpha</taxon>
        <taxon>Strongyloidoidea</taxon>
        <taxon>Steinernematidae</taxon>
        <taxon>Steinernema</taxon>
    </lineage>
</organism>
<feature type="transmembrane region" description="Helical" evidence="1">
    <location>
        <begin position="236"/>
        <end position="263"/>
    </location>
</feature>
<comment type="caution">
    <text evidence="2">The sequence shown here is derived from an EMBL/GenBank/DDBJ whole genome shotgun (WGS) entry which is preliminary data.</text>
</comment>
<dbReference type="EMBL" id="AZBU02000004">
    <property type="protein sequence ID" value="TKR81591.1"/>
    <property type="molecule type" value="Genomic_DNA"/>
</dbReference>
<feature type="transmembrane region" description="Helical" evidence="1">
    <location>
        <begin position="118"/>
        <end position="135"/>
    </location>
</feature>
<dbReference type="InterPro" id="IPR019425">
    <property type="entry name" value="7TM_GPCR_serpentine_rcpt_Srt"/>
</dbReference>